<accession>Q0AZT4</accession>
<name>Q0AZT4_SYNWW</name>
<dbReference type="GO" id="GO:0016787">
    <property type="term" value="F:hydrolase activity"/>
    <property type="evidence" value="ECO:0007669"/>
    <property type="project" value="UniProtKB-KW"/>
</dbReference>
<keyword evidence="9" id="KW-1185">Reference proteome</keyword>
<evidence type="ECO:0000256" key="3">
    <source>
        <dbReference type="ARBA" id="ARBA00022722"/>
    </source>
</evidence>
<dbReference type="InterPro" id="IPR009614">
    <property type="entry name" value="YoeB_toxin"/>
</dbReference>
<dbReference type="GO" id="GO:0006401">
    <property type="term" value="P:RNA catabolic process"/>
    <property type="evidence" value="ECO:0007669"/>
    <property type="project" value="InterPro"/>
</dbReference>
<organism evidence="8 9">
    <name type="scientific">Syntrophomonas wolfei subsp. wolfei (strain DSM 2245B / Goettingen)</name>
    <dbReference type="NCBI Taxonomy" id="335541"/>
    <lineage>
        <taxon>Bacteria</taxon>
        <taxon>Bacillati</taxon>
        <taxon>Bacillota</taxon>
        <taxon>Clostridia</taxon>
        <taxon>Eubacteriales</taxon>
        <taxon>Syntrophomonadaceae</taxon>
        <taxon>Syntrophomonas</taxon>
    </lineage>
</organism>
<dbReference type="PANTHER" id="PTHR38039">
    <property type="entry name" value="TOXIN YOEB"/>
    <property type="match status" value="1"/>
</dbReference>
<dbReference type="GO" id="GO:0004519">
    <property type="term" value="F:endonuclease activity"/>
    <property type="evidence" value="ECO:0007669"/>
    <property type="project" value="UniProtKB-KW"/>
</dbReference>
<dbReference type="HOGENOM" id="CLU_169492_2_2_9"/>
<dbReference type="OrthoDB" id="9801102at2"/>
<evidence type="ECO:0000313" key="9">
    <source>
        <dbReference type="Proteomes" id="UP000001968"/>
    </source>
</evidence>
<evidence type="ECO:0000256" key="4">
    <source>
        <dbReference type="ARBA" id="ARBA00022759"/>
    </source>
</evidence>
<evidence type="ECO:0000256" key="1">
    <source>
        <dbReference type="ARBA" id="ARBA00008172"/>
    </source>
</evidence>
<dbReference type="eggNOG" id="COG4115">
    <property type="taxonomic scope" value="Bacteria"/>
</dbReference>
<dbReference type="KEGG" id="swo:Swol_0432"/>
<comment type="similarity">
    <text evidence="1">Belongs to the YoeB family.</text>
</comment>
<reference evidence="9" key="1">
    <citation type="journal article" date="2010" name="Environ. Microbiol.">
        <title>The genome of Syntrophomonas wolfei: new insights into syntrophic metabolism and biohydrogen production.</title>
        <authorList>
            <person name="Sieber J.R."/>
            <person name="Sims D.R."/>
            <person name="Han C."/>
            <person name="Kim E."/>
            <person name="Lykidis A."/>
            <person name="Lapidus A.L."/>
            <person name="McDonnald E."/>
            <person name="Rohlin L."/>
            <person name="Culley D.E."/>
            <person name="Gunsalus R."/>
            <person name="McInerney M.J."/>
        </authorList>
    </citation>
    <scope>NUCLEOTIDE SEQUENCE [LARGE SCALE GENOMIC DNA]</scope>
    <source>
        <strain evidence="9">DSM 2245B / Goettingen</strain>
    </source>
</reference>
<keyword evidence="5" id="KW-0378">Hydrolase</keyword>
<dbReference type="RefSeq" id="WP_011639878.1">
    <property type="nucleotide sequence ID" value="NC_008346.1"/>
</dbReference>
<dbReference type="GO" id="GO:0045892">
    <property type="term" value="P:negative regulation of DNA-templated transcription"/>
    <property type="evidence" value="ECO:0007669"/>
    <property type="project" value="TreeGrafter"/>
</dbReference>
<keyword evidence="3" id="KW-0540">Nuclease</keyword>
<dbReference type="Pfam" id="PF06769">
    <property type="entry name" value="YoeB_toxin"/>
    <property type="match status" value="1"/>
</dbReference>
<dbReference type="NCBIfam" id="TIGR02116">
    <property type="entry name" value="toxin_Txe_YoeB"/>
    <property type="match status" value="1"/>
</dbReference>
<sequence length="84" mass="10265">MNKVFTHTAWEEYQYWQKENRKMTSRINELIRDIERNGNTGIGKPEALRHELSGYWSRRINNEHRLIYSIEGKNINIISCRRHY</sequence>
<evidence type="ECO:0000256" key="6">
    <source>
        <dbReference type="ARBA" id="ARBA00030388"/>
    </source>
</evidence>
<proteinExistence type="inferred from homology"/>
<gene>
    <name evidence="8" type="ordered locus">Swol_0432</name>
</gene>
<dbReference type="EMBL" id="CP000448">
    <property type="protein sequence ID" value="ABI67770.1"/>
    <property type="molecule type" value="Genomic_DNA"/>
</dbReference>
<dbReference type="Proteomes" id="UP000001968">
    <property type="component" value="Chromosome"/>
</dbReference>
<keyword evidence="2" id="KW-1277">Toxin-antitoxin system</keyword>
<dbReference type="STRING" id="335541.Swol_0432"/>
<keyword evidence="4" id="KW-0255">Endonuclease</keyword>
<dbReference type="PANTHER" id="PTHR38039:SF1">
    <property type="entry name" value="TOXIN YOEB"/>
    <property type="match status" value="1"/>
</dbReference>
<dbReference type="InterPro" id="IPR035093">
    <property type="entry name" value="RelE/ParE_toxin_dom_sf"/>
</dbReference>
<evidence type="ECO:0000256" key="7">
    <source>
        <dbReference type="ARBA" id="ARBA00050056"/>
    </source>
</evidence>
<evidence type="ECO:0000256" key="5">
    <source>
        <dbReference type="ARBA" id="ARBA00022801"/>
    </source>
</evidence>
<dbReference type="SUPFAM" id="SSF143011">
    <property type="entry name" value="RelE-like"/>
    <property type="match status" value="1"/>
</dbReference>
<dbReference type="Gene3D" id="3.30.2310.20">
    <property type="entry name" value="RelE-like"/>
    <property type="match status" value="1"/>
</dbReference>
<dbReference type="AlphaFoldDB" id="Q0AZT4"/>
<protein>
    <recommendedName>
        <fullName evidence="7">Endoribonuclease YoeB</fullName>
    </recommendedName>
    <alternativeName>
        <fullName evidence="6">Putative mRNA interferase YoeB</fullName>
    </alternativeName>
</protein>
<evidence type="ECO:0000313" key="8">
    <source>
        <dbReference type="EMBL" id="ABI67770.1"/>
    </source>
</evidence>
<evidence type="ECO:0000256" key="2">
    <source>
        <dbReference type="ARBA" id="ARBA00022649"/>
    </source>
</evidence>